<evidence type="ECO:0000313" key="3">
    <source>
        <dbReference type="Proteomes" id="UP000195807"/>
    </source>
</evidence>
<dbReference type="Proteomes" id="UP000195807">
    <property type="component" value="Chromosome"/>
</dbReference>
<dbReference type="PROSITE" id="PS50943">
    <property type="entry name" value="HTH_CROC1"/>
    <property type="match status" value="1"/>
</dbReference>
<dbReference type="Gene3D" id="1.10.260.40">
    <property type="entry name" value="lambda repressor-like DNA-binding domains"/>
    <property type="match status" value="1"/>
</dbReference>
<sequence length="190" mass="20445">MINRIRTIRKDKGMTLADLAAACTPPTTPQTVGRLETGMRTLSIDWLNRIAGGLGVAPELLLASETRDAAMVVARLTSDGAEPLPSPREAVEPLAMLGDGAVHVVEVESAVGEYRAGDRLWMRDLPPEERARAINRDVLVPRPGGRFAFGRLIDFSDDNLALLPPGAGQRQIVVQSPPWIALAALLVRAL</sequence>
<dbReference type="OrthoDB" id="7404022at2"/>
<reference evidence="2 3" key="1">
    <citation type="submission" date="2017-01" db="EMBL/GenBank/DDBJ databases">
        <title>Complete genome sequence of esterase-producing bacterium Croceicoccus marinus E4A9.</title>
        <authorList>
            <person name="Wu Y.-H."/>
            <person name="Cheng H."/>
            <person name="Xu L."/>
            <person name="Huo Y.-Y."/>
            <person name="Wang C.-S."/>
            <person name="Xu X.-W."/>
        </authorList>
    </citation>
    <scope>NUCLEOTIDE SEQUENCE [LARGE SCALE GENOMIC DNA]</scope>
    <source>
        <strain evidence="2 3">E4A9</strain>
    </source>
</reference>
<dbReference type="RefSeq" id="WP_066848662.1">
    <property type="nucleotide sequence ID" value="NZ_CP019602.1"/>
</dbReference>
<dbReference type="SUPFAM" id="SSF47413">
    <property type="entry name" value="lambda repressor-like DNA-binding domains"/>
    <property type="match status" value="1"/>
</dbReference>
<organism evidence="2 3">
    <name type="scientific">Croceicoccus marinus</name>
    <dbReference type="NCBI Taxonomy" id="450378"/>
    <lineage>
        <taxon>Bacteria</taxon>
        <taxon>Pseudomonadati</taxon>
        <taxon>Pseudomonadota</taxon>
        <taxon>Alphaproteobacteria</taxon>
        <taxon>Sphingomonadales</taxon>
        <taxon>Erythrobacteraceae</taxon>
        <taxon>Croceicoccus</taxon>
    </lineage>
</organism>
<dbReference type="KEGG" id="cman:A9D14_08555"/>
<dbReference type="Pfam" id="PF01381">
    <property type="entry name" value="HTH_3"/>
    <property type="match status" value="1"/>
</dbReference>
<name>A0A1Z1FF67_9SPHN</name>
<dbReference type="GO" id="GO:0003677">
    <property type="term" value="F:DNA binding"/>
    <property type="evidence" value="ECO:0007669"/>
    <property type="project" value="InterPro"/>
</dbReference>
<evidence type="ECO:0000259" key="1">
    <source>
        <dbReference type="PROSITE" id="PS50943"/>
    </source>
</evidence>
<dbReference type="EMBL" id="CP019602">
    <property type="protein sequence ID" value="ARU17366.1"/>
    <property type="molecule type" value="Genomic_DNA"/>
</dbReference>
<dbReference type="InterPro" id="IPR010982">
    <property type="entry name" value="Lambda_DNA-bd_dom_sf"/>
</dbReference>
<feature type="domain" description="HTH cro/C1-type" evidence="1">
    <location>
        <begin position="5"/>
        <end position="61"/>
    </location>
</feature>
<dbReference type="InterPro" id="IPR001387">
    <property type="entry name" value="Cro/C1-type_HTH"/>
</dbReference>
<keyword evidence="3" id="KW-1185">Reference proteome</keyword>
<evidence type="ECO:0000313" key="2">
    <source>
        <dbReference type="EMBL" id="ARU17366.1"/>
    </source>
</evidence>
<gene>
    <name evidence="2" type="ORF">A9D14_08555</name>
</gene>
<protein>
    <submittedName>
        <fullName evidence="2">Transcriptional regulator</fullName>
    </submittedName>
</protein>
<proteinExistence type="predicted"/>
<dbReference type="SMART" id="SM00530">
    <property type="entry name" value="HTH_XRE"/>
    <property type="match status" value="1"/>
</dbReference>
<dbReference type="AlphaFoldDB" id="A0A1Z1FF67"/>
<dbReference type="CDD" id="cd00093">
    <property type="entry name" value="HTH_XRE"/>
    <property type="match status" value="1"/>
</dbReference>
<accession>A0A1Z1FF67</accession>